<dbReference type="Proteomes" id="UP000663844">
    <property type="component" value="Unassembled WGS sequence"/>
</dbReference>
<sequence>MSQNQGNNSNEEVLQHSSGVRNQPGGSTQGGVGPYQRTPANYAGGPGPHANSTITLYAQNGQTKQTTTDANGAISDADRQWLADNGGALPISQVPPQDKAIVGTGTGAAAHMAGDTTHVGTKPLDNRPPGSYNPNSNSNQGNNSNQGSNSNQGNSSNQG</sequence>
<feature type="non-terminal residue" evidence="2">
    <location>
        <position position="159"/>
    </location>
</feature>
<evidence type="ECO:0000256" key="1">
    <source>
        <dbReference type="SAM" id="MobiDB-lite"/>
    </source>
</evidence>
<organism evidence="2 3">
    <name type="scientific">Adineta steineri</name>
    <dbReference type="NCBI Taxonomy" id="433720"/>
    <lineage>
        <taxon>Eukaryota</taxon>
        <taxon>Metazoa</taxon>
        <taxon>Spiralia</taxon>
        <taxon>Gnathifera</taxon>
        <taxon>Rotifera</taxon>
        <taxon>Eurotatoria</taxon>
        <taxon>Bdelloidea</taxon>
        <taxon>Adinetida</taxon>
        <taxon>Adinetidae</taxon>
        <taxon>Adineta</taxon>
    </lineage>
</organism>
<proteinExistence type="predicted"/>
<feature type="region of interest" description="Disordered" evidence="1">
    <location>
        <begin position="86"/>
        <end position="159"/>
    </location>
</feature>
<feature type="compositionally biased region" description="Low complexity" evidence="1">
    <location>
        <begin position="135"/>
        <end position="159"/>
    </location>
</feature>
<name>A0A820M220_9BILA</name>
<accession>A0A820M220</accession>
<feature type="compositionally biased region" description="Polar residues" evidence="1">
    <location>
        <begin position="50"/>
        <end position="70"/>
    </location>
</feature>
<gene>
    <name evidence="2" type="ORF">OXD698_LOCUS49636</name>
</gene>
<feature type="compositionally biased region" description="Low complexity" evidence="1">
    <location>
        <begin position="107"/>
        <end position="117"/>
    </location>
</feature>
<reference evidence="2" key="1">
    <citation type="submission" date="2021-02" db="EMBL/GenBank/DDBJ databases">
        <authorList>
            <person name="Nowell W R."/>
        </authorList>
    </citation>
    <scope>NUCLEOTIDE SEQUENCE</scope>
</reference>
<evidence type="ECO:0000313" key="2">
    <source>
        <dbReference type="EMBL" id="CAF4367162.1"/>
    </source>
</evidence>
<comment type="caution">
    <text evidence="2">The sequence shown here is derived from an EMBL/GenBank/DDBJ whole genome shotgun (WGS) entry which is preliminary data.</text>
</comment>
<feature type="compositionally biased region" description="Polar residues" evidence="1">
    <location>
        <begin position="1"/>
        <end position="26"/>
    </location>
</feature>
<feature type="region of interest" description="Disordered" evidence="1">
    <location>
        <begin position="1"/>
        <end position="74"/>
    </location>
</feature>
<dbReference type="AlphaFoldDB" id="A0A820M220"/>
<dbReference type="EMBL" id="CAJOAZ010022600">
    <property type="protein sequence ID" value="CAF4367162.1"/>
    <property type="molecule type" value="Genomic_DNA"/>
</dbReference>
<evidence type="ECO:0000313" key="3">
    <source>
        <dbReference type="Proteomes" id="UP000663844"/>
    </source>
</evidence>
<protein>
    <submittedName>
        <fullName evidence="2">Uncharacterized protein</fullName>
    </submittedName>
</protein>